<keyword evidence="3" id="KW-1185">Reference proteome</keyword>
<evidence type="ECO:0000256" key="1">
    <source>
        <dbReference type="SAM" id="Coils"/>
    </source>
</evidence>
<accession>A0A150GDJ5</accession>
<name>A0A150GDJ5_GONPE</name>
<proteinExistence type="predicted"/>
<feature type="coiled-coil region" evidence="1">
    <location>
        <begin position="46"/>
        <end position="80"/>
    </location>
</feature>
<dbReference type="EMBL" id="LSYV01000033">
    <property type="protein sequence ID" value="KXZ47912.1"/>
    <property type="molecule type" value="Genomic_DNA"/>
</dbReference>
<gene>
    <name evidence="2" type="ORF">GPECTOR_32g525</name>
</gene>
<organism evidence="2 3">
    <name type="scientific">Gonium pectorale</name>
    <name type="common">Green alga</name>
    <dbReference type="NCBI Taxonomy" id="33097"/>
    <lineage>
        <taxon>Eukaryota</taxon>
        <taxon>Viridiplantae</taxon>
        <taxon>Chlorophyta</taxon>
        <taxon>core chlorophytes</taxon>
        <taxon>Chlorophyceae</taxon>
        <taxon>CS clade</taxon>
        <taxon>Chlamydomonadales</taxon>
        <taxon>Volvocaceae</taxon>
        <taxon>Gonium</taxon>
    </lineage>
</organism>
<sequence>MGQTLGSGADAEYVTFEKKGTSTEAEFLTQLRELTNQLAGFRHETQAQLEANAARADSQQAELKKQLLDYAAQQAQLQKQLVDNAARSDAQQAQLQEQLVENAARSDAQQAELKKQLLDYAAQQAQLQKQLVDNAARSDAQQAQLEKAQSQLKIAVTQMKKTAAELEEVQERLRERELPDHLHNLRAKGWELFYIAFRDSVVKVLDNPVYKAAVKGCGSFMELENLLSLRTDGSLTVAVTAAIEKSSFGHDNGAVPDFWKQWKVVEALNAGRNAVVHCSVGISAEKLRTALADPHAFPAAGPAKAMIQCLATYCLSKSAQLDAAAADLDRENLAISARQRERRQQLR</sequence>
<comment type="caution">
    <text evidence="2">The sequence shown here is derived from an EMBL/GenBank/DDBJ whole genome shotgun (WGS) entry which is preliminary data.</text>
</comment>
<evidence type="ECO:0000313" key="3">
    <source>
        <dbReference type="Proteomes" id="UP000075714"/>
    </source>
</evidence>
<dbReference type="AlphaFoldDB" id="A0A150GDJ5"/>
<keyword evidence="1" id="KW-0175">Coiled coil</keyword>
<dbReference type="Proteomes" id="UP000075714">
    <property type="component" value="Unassembled WGS sequence"/>
</dbReference>
<protein>
    <submittedName>
        <fullName evidence="2">Uncharacterized protein</fullName>
    </submittedName>
</protein>
<evidence type="ECO:0000313" key="2">
    <source>
        <dbReference type="EMBL" id="KXZ47912.1"/>
    </source>
</evidence>
<reference evidence="3" key="1">
    <citation type="journal article" date="2016" name="Nat. Commun.">
        <title>The Gonium pectorale genome demonstrates co-option of cell cycle regulation during the evolution of multicellularity.</title>
        <authorList>
            <person name="Hanschen E.R."/>
            <person name="Marriage T.N."/>
            <person name="Ferris P.J."/>
            <person name="Hamaji T."/>
            <person name="Toyoda A."/>
            <person name="Fujiyama A."/>
            <person name="Neme R."/>
            <person name="Noguchi H."/>
            <person name="Minakuchi Y."/>
            <person name="Suzuki M."/>
            <person name="Kawai-Toyooka H."/>
            <person name="Smith D.R."/>
            <person name="Sparks H."/>
            <person name="Anderson J."/>
            <person name="Bakaric R."/>
            <person name="Luria V."/>
            <person name="Karger A."/>
            <person name="Kirschner M.W."/>
            <person name="Durand P.M."/>
            <person name="Michod R.E."/>
            <person name="Nozaki H."/>
            <person name="Olson B.J."/>
        </authorList>
    </citation>
    <scope>NUCLEOTIDE SEQUENCE [LARGE SCALE GENOMIC DNA]</scope>
    <source>
        <strain evidence="3">NIES-2863</strain>
    </source>
</reference>
<feature type="coiled-coil region" evidence="1">
    <location>
        <begin position="110"/>
        <end position="176"/>
    </location>
</feature>